<protein>
    <submittedName>
        <fullName evidence="1">Uncharacterized protein</fullName>
    </submittedName>
</protein>
<sequence length="150" mass="17102">MEKNSQFTRRQWFFFPKHKFRWKTTGSGCPGNLTCLWCGVFISNGGEILFLKRESGGIKSQVNISITQGIKFRISFRVQEAKGEKGVFIGVVQEAKGEKGVFIGVLQFQLVGINQTHKVYQQVEEDFTLLGRDYHCSLVGYIQKVCRISQ</sequence>
<comment type="caution">
    <text evidence="1">The sequence shown here is derived from an EMBL/GenBank/DDBJ whole genome shotgun (WGS) entry which is preliminary data.</text>
</comment>
<reference evidence="1 2" key="1">
    <citation type="submission" date="2015-08" db="EMBL/GenBank/DDBJ databases">
        <title>Next Generation Sequencing and Analysis of the Genome of Puccinia sorghi L Schw, the Causal Agent of Maize Common Rust.</title>
        <authorList>
            <person name="Rochi L."/>
            <person name="Burguener G."/>
            <person name="Darino M."/>
            <person name="Turjanski A."/>
            <person name="Kreff E."/>
            <person name="Dieguez M.J."/>
            <person name="Sacco F."/>
        </authorList>
    </citation>
    <scope>NUCLEOTIDE SEQUENCE [LARGE SCALE GENOMIC DNA]</scope>
    <source>
        <strain evidence="1 2">RO10H11247</strain>
    </source>
</reference>
<dbReference type="EMBL" id="LAVV01006767">
    <property type="protein sequence ID" value="KNZ58398.1"/>
    <property type="molecule type" value="Genomic_DNA"/>
</dbReference>
<name>A0A0L6VCE1_9BASI</name>
<evidence type="ECO:0000313" key="2">
    <source>
        <dbReference type="Proteomes" id="UP000037035"/>
    </source>
</evidence>
<proteinExistence type="predicted"/>
<evidence type="ECO:0000313" key="1">
    <source>
        <dbReference type="EMBL" id="KNZ58398.1"/>
    </source>
</evidence>
<dbReference type="Proteomes" id="UP000037035">
    <property type="component" value="Unassembled WGS sequence"/>
</dbReference>
<accession>A0A0L6VCE1</accession>
<keyword evidence="2" id="KW-1185">Reference proteome</keyword>
<dbReference type="AlphaFoldDB" id="A0A0L6VCE1"/>
<dbReference type="VEuPathDB" id="FungiDB:VP01_1937g5"/>
<organism evidence="1 2">
    <name type="scientific">Puccinia sorghi</name>
    <dbReference type="NCBI Taxonomy" id="27349"/>
    <lineage>
        <taxon>Eukaryota</taxon>
        <taxon>Fungi</taxon>
        <taxon>Dikarya</taxon>
        <taxon>Basidiomycota</taxon>
        <taxon>Pucciniomycotina</taxon>
        <taxon>Pucciniomycetes</taxon>
        <taxon>Pucciniales</taxon>
        <taxon>Pucciniaceae</taxon>
        <taxon>Puccinia</taxon>
    </lineage>
</organism>
<gene>
    <name evidence="1" type="ORF">VP01_1937g5</name>
</gene>